<evidence type="ECO:0000313" key="1">
    <source>
        <dbReference type="EMBL" id="ASP37522.1"/>
    </source>
</evidence>
<dbReference type="Pfam" id="PF10009">
    <property type="entry name" value="DUF2252"/>
    <property type="match status" value="1"/>
</dbReference>
<dbReference type="PANTHER" id="PTHR39441:SF1">
    <property type="entry name" value="DUF2252 DOMAIN-CONTAINING PROTEIN"/>
    <property type="match status" value="1"/>
</dbReference>
<sequence length="444" mass="49207">MTAPATRMSAVMRRVDGVAPGSGLAKHQKMAISPFYMLRGSAGQFYQDLADAVIELPAALTLWPTTLVQGDCHVANFGFFSEQGSHGDCIVFAPNDFDDACYGHAGWDLLRYATSLVLAADHCQGVLSGDYPQAEALSERVCADDAEVTAALTAFFDAYEHTCERLVNGHIDYDHALDHFSKGHLLRKAFKKARRRRCGAKDFARKSSLAKAVDLAQMRFQSRPERFERLSEDDQIAVAAAFSPYVDDAILDVVRRLDAGTGSHNMQRYYLLVGPAAASTERDWLLCHIVEVKQQRPAAPLHAFPALHPGNRLNPAHLTAVCQRRMQRAPDLIVDEVAWRGAHWLVRSRHHARVGLDPEDLVCGKRAVAGGLSDYAHACGISLALAHGRGDRRSQQFEQAVVACMAKVRESLIDLSLEYARQLVSDWHWLRQQETTRTQGLPEL</sequence>
<dbReference type="OrthoDB" id="1491115at2"/>
<accession>A0A222FFV9</accession>
<dbReference type="InterPro" id="IPR018721">
    <property type="entry name" value="DUF2252"/>
</dbReference>
<proteinExistence type="predicted"/>
<reference evidence="1 2" key="1">
    <citation type="submission" date="2017-07" db="EMBL/GenBank/DDBJ databases">
        <title>Annotated genome sequence of Bacterioplanes sanyensis isolated from Red Sea.</title>
        <authorList>
            <person name="Rehman Z.U."/>
        </authorList>
    </citation>
    <scope>NUCLEOTIDE SEQUENCE [LARGE SCALE GENOMIC DNA]</scope>
    <source>
        <strain evidence="1 2">NV9</strain>
    </source>
</reference>
<dbReference type="EMBL" id="CP022530">
    <property type="protein sequence ID" value="ASP37522.1"/>
    <property type="molecule type" value="Genomic_DNA"/>
</dbReference>
<dbReference type="Proteomes" id="UP000202440">
    <property type="component" value="Chromosome"/>
</dbReference>
<dbReference type="Gene3D" id="3.90.1200.10">
    <property type="match status" value="1"/>
</dbReference>
<dbReference type="AlphaFoldDB" id="A0A222FFV9"/>
<dbReference type="KEGG" id="bsan:CHH28_02015"/>
<name>A0A222FFV9_9GAMM</name>
<keyword evidence="2" id="KW-1185">Reference proteome</keyword>
<evidence type="ECO:0008006" key="3">
    <source>
        <dbReference type="Google" id="ProtNLM"/>
    </source>
</evidence>
<dbReference type="PANTHER" id="PTHR39441">
    <property type="entry name" value="DUF2252 DOMAIN-CONTAINING PROTEIN"/>
    <property type="match status" value="1"/>
</dbReference>
<gene>
    <name evidence="1" type="ORF">CHH28_02015</name>
</gene>
<organism evidence="1 2">
    <name type="scientific">Bacterioplanes sanyensis</name>
    <dbReference type="NCBI Taxonomy" id="1249553"/>
    <lineage>
        <taxon>Bacteria</taxon>
        <taxon>Pseudomonadati</taxon>
        <taxon>Pseudomonadota</taxon>
        <taxon>Gammaproteobacteria</taxon>
        <taxon>Oceanospirillales</taxon>
        <taxon>Oceanospirillaceae</taxon>
        <taxon>Bacterioplanes</taxon>
    </lineage>
</organism>
<protein>
    <recommendedName>
        <fullName evidence="3">DUF2252 domain-containing protein</fullName>
    </recommendedName>
</protein>
<dbReference type="InterPro" id="IPR011009">
    <property type="entry name" value="Kinase-like_dom_sf"/>
</dbReference>
<dbReference type="SUPFAM" id="SSF56112">
    <property type="entry name" value="Protein kinase-like (PK-like)"/>
    <property type="match status" value="1"/>
</dbReference>
<evidence type="ECO:0000313" key="2">
    <source>
        <dbReference type="Proteomes" id="UP000202440"/>
    </source>
</evidence>